<evidence type="ECO:0000313" key="3">
    <source>
        <dbReference type="Proteomes" id="UP000245959"/>
    </source>
</evidence>
<dbReference type="NCBIfam" id="TIGR02532">
    <property type="entry name" value="IV_pilin_GFxxxE"/>
    <property type="match status" value="1"/>
</dbReference>
<keyword evidence="1" id="KW-1133">Transmembrane helix</keyword>
<dbReference type="Pfam" id="PF07963">
    <property type="entry name" value="N_methyl"/>
    <property type="match status" value="1"/>
</dbReference>
<dbReference type="EMBL" id="QEKH01000005">
    <property type="protein sequence ID" value="PVY44750.1"/>
    <property type="molecule type" value="Genomic_DNA"/>
</dbReference>
<gene>
    <name evidence="2" type="ORF">C8D82_10579</name>
</gene>
<accession>A0A2U1B7V6</accession>
<protein>
    <submittedName>
        <fullName evidence="2">Prepilin-type N-terminal cleavage/methylation domain-containing protein/prepilin-type processing-associated H-X9-DG protein</fullName>
    </submittedName>
</protein>
<dbReference type="RefSeq" id="WP_116883075.1">
    <property type="nucleotide sequence ID" value="NZ_QEKH01000005.1"/>
</dbReference>
<keyword evidence="1" id="KW-0812">Transmembrane</keyword>
<dbReference type="Proteomes" id="UP000245959">
    <property type="component" value="Unassembled WGS sequence"/>
</dbReference>
<keyword evidence="3" id="KW-1185">Reference proteome</keyword>
<dbReference type="InterPro" id="IPR012902">
    <property type="entry name" value="N_methyl_site"/>
</dbReference>
<name>A0A2U1B7V6_9BACT</name>
<dbReference type="GeneID" id="78294398"/>
<reference evidence="2 3" key="1">
    <citation type="submission" date="2018-04" db="EMBL/GenBank/DDBJ databases">
        <title>Genomic Encyclopedia of Type Strains, Phase IV (KMG-IV): sequencing the most valuable type-strain genomes for metagenomic binning, comparative biology and taxonomic classification.</title>
        <authorList>
            <person name="Goeker M."/>
        </authorList>
    </citation>
    <scope>NUCLEOTIDE SEQUENCE [LARGE SCALE GENOMIC DNA]</scope>
    <source>
        <strain evidence="2 3">DSM 14823</strain>
    </source>
</reference>
<evidence type="ECO:0000313" key="2">
    <source>
        <dbReference type="EMBL" id="PVY44750.1"/>
    </source>
</evidence>
<sequence>MKRRNFTLIELLVVIAIIAILAGMLLPALNNARMRARAINCVSNLKQLSMGAVGYMDDNRMYFPAGQSYQQGGANSYAWNYALWKGAYIPKFNKVFFCPDAMPTQTAADENSWRKTYGGVYTADQKPVSLAKSDYQKVGASRIGMLGCARNPGDADNSNAFRMVTNVTTNGYGYPYLVHSGRGNMVFFDGHVGSIDHGAANSGERWINSTGVISPIIRMIRPGAIIPDELTQGD</sequence>
<proteinExistence type="predicted"/>
<dbReference type="InterPro" id="IPR045584">
    <property type="entry name" value="Pilin-like"/>
</dbReference>
<organism evidence="2 3">
    <name type="scientific">Victivallis vadensis</name>
    <dbReference type="NCBI Taxonomy" id="172901"/>
    <lineage>
        <taxon>Bacteria</taxon>
        <taxon>Pseudomonadati</taxon>
        <taxon>Lentisphaerota</taxon>
        <taxon>Lentisphaeria</taxon>
        <taxon>Victivallales</taxon>
        <taxon>Victivallaceae</taxon>
        <taxon>Victivallis</taxon>
    </lineage>
</organism>
<comment type="caution">
    <text evidence="2">The sequence shown here is derived from an EMBL/GenBank/DDBJ whole genome shotgun (WGS) entry which is preliminary data.</text>
</comment>
<feature type="transmembrane region" description="Helical" evidence="1">
    <location>
        <begin position="6"/>
        <end position="29"/>
    </location>
</feature>
<dbReference type="Gene3D" id="3.30.700.10">
    <property type="entry name" value="Glycoprotein, Type 4 Pilin"/>
    <property type="match status" value="1"/>
</dbReference>
<keyword evidence="1" id="KW-0472">Membrane</keyword>
<dbReference type="PANTHER" id="PTHR30093">
    <property type="entry name" value="GENERAL SECRETION PATHWAY PROTEIN G"/>
    <property type="match status" value="1"/>
</dbReference>
<dbReference type="AlphaFoldDB" id="A0A2U1B7V6"/>
<evidence type="ECO:0000256" key="1">
    <source>
        <dbReference type="SAM" id="Phobius"/>
    </source>
</evidence>
<dbReference type="SUPFAM" id="SSF54523">
    <property type="entry name" value="Pili subunits"/>
    <property type="match status" value="1"/>
</dbReference>